<evidence type="ECO:0000256" key="2">
    <source>
        <dbReference type="SAM" id="Phobius"/>
    </source>
</evidence>
<proteinExistence type="predicted"/>
<keyword evidence="2" id="KW-0812">Transmembrane</keyword>
<gene>
    <name evidence="3" type="ORF">H9Y04_29375</name>
</gene>
<sequence length="279" mass="30091">MPENRPAAGDPPTTPPPSATPPEPAAGRPPEPDAGTATPPERPKRRRGRTTALILAAAVLGVAGGAAAGYTVQAERKPTPLPALSQADLAYPEKSSATAKDAVGTHKADGDLRKLLLPRPSGYRDAPLATFEGGTLSDDGWMTVRSYIREFEEPPRMLEHLNSIGVRRIAAADWERGTRFVAIRLVQFGKDGVAGAVENTADRMYYLETDGTDRGEVRGSVDGRWAQMPVEREAGYLPVYHAQAAAFRGDVMVEVHIFDTKPVSNKDIRSFAERQVGRL</sequence>
<keyword evidence="2" id="KW-1133">Transmembrane helix</keyword>
<feature type="compositionally biased region" description="Pro residues" evidence="1">
    <location>
        <begin position="12"/>
        <end position="29"/>
    </location>
</feature>
<feature type="compositionally biased region" description="Low complexity" evidence="1">
    <location>
        <begin position="1"/>
        <end position="11"/>
    </location>
</feature>
<accession>A0ABR7SQ50</accession>
<feature type="region of interest" description="Disordered" evidence="1">
    <location>
        <begin position="1"/>
        <end position="47"/>
    </location>
</feature>
<evidence type="ECO:0000313" key="3">
    <source>
        <dbReference type="EMBL" id="MBC9716651.1"/>
    </source>
</evidence>
<dbReference type="RefSeq" id="WP_187817069.1">
    <property type="nucleotide sequence ID" value="NZ_JACTVJ010000014.1"/>
</dbReference>
<keyword evidence="4" id="KW-1185">Reference proteome</keyword>
<organism evidence="3 4">
    <name type="scientific">Streptomyces polyasparticus</name>
    <dbReference type="NCBI Taxonomy" id="2767826"/>
    <lineage>
        <taxon>Bacteria</taxon>
        <taxon>Bacillati</taxon>
        <taxon>Actinomycetota</taxon>
        <taxon>Actinomycetes</taxon>
        <taxon>Kitasatosporales</taxon>
        <taxon>Streptomycetaceae</taxon>
        <taxon>Streptomyces</taxon>
    </lineage>
</organism>
<name>A0ABR7SQ50_9ACTN</name>
<evidence type="ECO:0000313" key="4">
    <source>
        <dbReference type="Proteomes" id="UP000642284"/>
    </source>
</evidence>
<dbReference type="Proteomes" id="UP000642284">
    <property type="component" value="Unassembled WGS sequence"/>
</dbReference>
<protein>
    <recommendedName>
        <fullName evidence="5">Serine/threonine protein kinase</fullName>
    </recommendedName>
</protein>
<dbReference type="EMBL" id="JACTVJ010000014">
    <property type="protein sequence ID" value="MBC9716651.1"/>
    <property type="molecule type" value="Genomic_DNA"/>
</dbReference>
<comment type="caution">
    <text evidence="3">The sequence shown here is derived from an EMBL/GenBank/DDBJ whole genome shotgun (WGS) entry which is preliminary data.</text>
</comment>
<reference evidence="3 4" key="1">
    <citation type="submission" date="2020-08" db="EMBL/GenBank/DDBJ databases">
        <title>Genemic of Streptomyces polyaspartic.</title>
        <authorList>
            <person name="Liu W."/>
        </authorList>
    </citation>
    <scope>NUCLEOTIDE SEQUENCE [LARGE SCALE GENOMIC DNA]</scope>
    <source>
        <strain evidence="3 4">TRM66268-LWL</strain>
    </source>
</reference>
<evidence type="ECO:0000256" key="1">
    <source>
        <dbReference type="SAM" id="MobiDB-lite"/>
    </source>
</evidence>
<feature type="transmembrane region" description="Helical" evidence="2">
    <location>
        <begin position="52"/>
        <end position="72"/>
    </location>
</feature>
<evidence type="ECO:0008006" key="5">
    <source>
        <dbReference type="Google" id="ProtNLM"/>
    </source>
</evidence>
<keyword evidence="2" id="KW-0472">Membrane</keyword>